<proteinExistence type="predicted"/>
<dbReference type="Pfam" id="PF14659">
    <property type="entry name" value="Phage_int_SAM_3"/>
    <property type="match status" value="1"/>
</dbReference>
<dbReference type="InterPro" id="IPR011010">
    <property type="entry name" value="DNA_brk_join_enz"/>
</dbReference>
<dbReference type="EMBL" id="SIJK02000016">
    <property type="protein sequence ID" value="MBP1466172.1"/>
    <property type="molecule type" value="Genomic_DNA"/>
</dbReference>
<organism evidence="4 5">
    <name type="scientific">Candidatus Chloroploca mongolica</name>
    <dbReference type="NCBI Taxonomy" id="2528176"/>
    <lineage>
        <taxon>Bacteria</taxon>
        <taxon>Bacillati</taxon>
        <taxon>Chloroflexota</taxon>
        <taxon>Chloroflexia</taxon>
        <taxon>Chloroflexales</taxon>
        <taxon>Chloroflexineae</taxon>
        <taxon>Oscillochloridaceae</taxon>
        <taxon>Candidatus Chloroploca</taxon>
    </lineage>
</organism>
<sequence length="150" mass="16811">MIYGKTRKEVAAKLKAIHRDQAAGVNLTPQQQTVTQFLKTWLEETVKRQVRVRTYAKYAQDVQHHIIPAVGTLQLTGLTPDHVQKMLNHLADNGLSSNSIRNVRATLRCALNQALRYGYVVRNVATLVDIPGKVTFKAQPLTTVQAQKLL</sequence>
<evidence type="ECO:0000259" key="3">
    <source>
        <dbReference type="PROSITE" id="PS51900"/>
    </source>
</evidence>
<feature type="domain" description="Core-binding (CB)" evidence="3">
    <location>
        <begin position="32"/>
        <end position="115"/>
    </location>
</feature>
<dbReference type="RefSeq" id="WP_167857343.1">
    <property type="nucleotide sequence ID" value="NZ_SIJK02000016.1"/>
</dbReference>
<dbReference type="SUPFAM" id="SSF56349">
    <property type="entry name" value="DNA breaking-rejoining enzymes"/>
    <property type="match status" value="1"/>
</dbReference>
<dbReference type="InterPro" id="IPR044068">
    <property type="entry name" value="CB"/>
</dbReference>
<dbReference type="PROSITE" id="PS51900">
    <property type="entry name" value="CB"/>
    <property type="match status" value="1"/>
</dbReference>
<reference evidence="4 5" key="1">
    <citation type="submission" date="2021-03" db="EMBL/GenBank/DDBJ databases">
        <authorList>
            <person name="Grouzdev D.S."/>
        </authorList>
    </citation>
    <scope>NUCLEOTIDE SEQUENCE [LARGE SCALE GENOMIC DNA]</scope>
    <source>
        <strain evidence="4 5">M50-1</strain>
    </source>
</reference>
<dbReference type="Proteomes" id="UP001193081">
    <property type="component" value="Unassembled WGS sequence"/>
</dbReference>
<evidence type="ECO:0000313" key="5">
    <source>
        <dbReference type="Proteomes" id="UP001193081"/>
    </source>
</evidence>
<evidence type="ECO:0000313" key="4">
    <source>
        <dbReference type="EMBL" id="MBP1466172.1"/>
    </source>
</evidence>
<gene>
    <name evidence="4" type="ORF">EYB53_010690</name>
</gene>
<dbReference type="InterPro" id="IPR010998">
    <property type="entry name" value="Integrase_recombinase_N"/>
</dbReference>
<dbReference type="Gene3D" id="1.10.150.130">
    <property type="match status" value="1"/>
</dbReference>
<protein>
    <submittedName>
        <fullName evidence="4">Phage integrase SAM-like domain-containing protein</fullName>
    </submittedName>
</protein>
<keyword evidence="5" id="KW-1185">Reference proteome</keyword>
<keyword evidence="1 2" id="KW-0238">DNA-binding</keyword>
<accession>A0ABS4D9Q7</accession>
<evidence type="ECO:0000256" key="1">
    <source>
        <dbReference type="ARBA" id="ARBA00023125"/>
    </source>
</evidence>
<comment type="caution">
    <text evidence="4">The sequence shown here is derived from an EMBL/GenBank/DDBJ whole genome shotgun (WGS) entry which is preliminary data.</text>
</comment>
<evidence type="ECO:0000256" key="2">
    <source>
        <dbReference type="PROSITE-ProRule" id="PRU01248"/>
    </source>
</evidence>
<name>A0ABS4D9Q7_9CHLR</name>
<dbReference type="InterPro" id="IPR004107">
    <property type="entry name" value="Integrase_SAM-like_N"/>
</dbReference>